<comment type="pathway">
    <text evidence="2">Amino-acid biosynthesis; L-isoleucine biosynthesis; L-isoleucine from 2-oxobutanoate: step 4/4.</text>
</comment>
<evidence type="ECO:0000256" key="12">
    <source>
        <dbReference type="ARBA" id="ARBA00048212"/>
    </source>
</evidence>
<dbReference type="SUPFAM" id="SSF56752">
    <property type="entry name" value="D-aminoacid aminotransferase-like PLP-dependent enzymes"/>
    <property type="match status" value="1"/>
</dbReference>
<evidence type="ECO:0000256" key="9">
    <source>
        <dbReference type="ARBA" id="ARBA00022679"/>
    </source>
</evidence>
<dbReference type="Gene3D" id="3.30.470.10">
    <property type="match status" value="1"/>
</dbReference>
<dbReference type="PANTHER" id="PTHR42743:SF11">
    <property type="entry name" value="AMINODEOXYCHORISMATE LYASE"/>
    <property type="match status" value="1"/>
</dbReference>
<keyword evidence="10" id="KW-0663">Pyridoxal phosphate</keyword>
<keyword evidence="11" id="KW-0100">Branched-chain amino acid biosynthesis</keyword>
<dbReference type="NCBIfam" id="TIGR01122">
    <property type="entry name" value="ilvE_I"/>
    <property type="match status" value="1"/>
</dbReference>
<dbReference type="GO" id="GO:0008652">
    <property type="term" value="P:amino acid biosynthetic process"/>
    <property type="evidence" value="ECO:0007669"/>
    <property type="project" value="UniProtKB-KW"/>
</dbReference>
<evidence type="ECO:0000256" key="6">
    <source>
        <dbReference type="ARBA" id="ARBA00013053"/>
    </source>
</evidence>
<organism evidence="15">
    <name type="scientific">marine sediment metagenome</name>
    <dbReference type="NCBI Taxonomy" id="412755"/>
    <lineage>
        <taxon>unclassified sequences</taxon>
        <taxon>metagenomes</taxon>
        <taxon>ecological metagenomes</taxon>
    </lineage>
</organism>
<evidence type="ECO:0000256" key="7">
    <source>
        <dbReference type="ARBA" id="ARBA00022576"/>
    </source>
</evidence>
<comment type="cofactor">
    <cofactor evidence="1">
        <name>pyridoxal 5'-phosphate</name>
        <dbReference type="ChEBI" id="CHEBI:597326"/>
    </cofactor>
</comment>
<evidence type="ECO:0000256" key="13">
    <source>
        <dbReference type="ARBA" id="ARBA00048798"/>
    </source>
</evidence>
<gene>
    <name evidence="15" type="ORF">LCGC14_0906550</name>
</gene>
<evidence type="ECO:0000256" key="4">
    <source>
        <dbReference type="ARBA" id="ARBA00005072"/>
    </source>
</evidence>
<proteinExistence type="inferred from homology"/>
<evidence type="ECO:0000256" key="8">
    <source>
        <dbReference type="ARBA" id="ARBA00022605"/>
    </source>
</evidence>
<dbReference type="InterPro" id="IPR036038">
    <property type="entry name" value="Aminotransferase-like"/>
</dbReference>
<dbReference type="NCBIfam" id="NF005146">
    <property type="entry name" value="PRK06606.1"/>
    <property type="match status" value="1"/>
</dbReference>
<dbReference type="InterPro" id="IPR001544">
    <property type="entry name" value="Aminotrans_IV"/>
</dbReference>
<comment type="pathway">
    <text evidence="3">Amino-acid biosynthesis; L-valine biosynthesis; L-valine from pyruvate: step 4/4.</text>
</comment>
<evidence type="ECO:0000256" key="5">
    <source>
        <dbReference type="ARBA" id="ARBA00009320"/>
    </source>
</evidence>
<dbReference type="FunFam" id="3.20.10.10:FF:000002">
    <property type="entry name" value="D-alanine aminotransferase"/>
    <property type="match status" value="1"/>
</dbReference>
<comment type="similarity">
    <text evidence="5">Belongs to the class-IV pyridoxal-phosphate-dependent aminotransferase family.</text>
</comment>
<keyword evidence="7" id="KW-0032">Aminotransferase</keyword>
<dbReference type="AlphaFoldDB" id="A0A0F9NZL2"/>
<comment type="pathway">
    <text evidence="4">Amino-acid biosynthesis; L-leucine biosynthesis; L-leucine from 3-methyl-2-oxobutanoate: step 4/4.</text>
</comment>
<evidence type="ECO:0000313" key="15">
    <source>
        <dbReference type="EMBL" id="KKN23284.1"/>
    </source>
</evidence>
<evidence type="ECO:0000256" key="11">
    <source>
        <dbReference type="ARBA" id="ARBA00023304"/>
    </source>
</evidence>
<dbReference type="GO" id="GO:0009082">
    <property type="term" value="P:branched-chain amino acid biosynthetic process"/>
    <property type="evidence" value="ECO:0007669"/>
    <property type="project" value="UniProtKB-KW"/>
</dbReference>
<dbReference type="PANTHER" id="PTHR42743">
    <property type="entry name" value="AMINO-ACID AMINOTRANSFERASE"/>
    <property type="match status" value="1"/>
</dbReference>
<keyword evidence="8" id="KW-0028">Amino-acid biosynthesis</keyword>
<dbReference type="Pfam" id="PF01063">
    <property type="entry name" value="Aminotran_4"/>
    <property type="match status" value="1"/>
</dbReference>
<protein>
    <recommendedName>
        <fullName evidence="6">branched-chain-amino-acid transaminase</fullName>
        <ecNumber evidence="6">2.6.1.42</ecNumber>
    </recommendedName>
</protein>
<evidence type="ECO:0000256" key="10">
    <source>
        <dbReference type="ARBA" id="ARBA00022898"/>
    </source>
</evidence>
<reference evidence="15" key="1">
    <citation type="journal article" date="2015" name="Nature">
        <title>Complex archaea that bridge the gap between prokaryotes and eukaryotes.</title>
        <authorList>
            <person name="Spang A."/>
            <person name="Saw J.H."/>
            <person name="Jorgensen S.L."/>
            <person name="Zaremba-Niedzwiedzka K."/>
            <person name="Martijn J."/>
            <person name="Lind A.E."/>
            <person name="van Eijk R."/>
            <person name="Schleper C."/>
            <person name="Guy L."/>
            <person name="Ettema T.J."/>
        </authorList>
    </citation>
    <scope>NUCLEOTIDE SEQUENCE</scope>
</reference>
<evidence type="ECO:0000256" key="14">
    <source>
        <dbReference type="ARBA" id="ARBA00049229"/>
    </source>
</evidence>
<dbReference type="InterPro" id="IPR043131">
    <property type="entry name" value="BCAT-like_N"/>
</dbReference>
<dbReference type="InterPro" id="IPR005785">
    <property type="entry name" value="B_amino_transI"/>
</dbReference>
<comment type="catalytic activity">
    <reaction evidence="12">
        <text>L-valine + 2-oxoglutarate = 3-methyl-2-oxobutanoate + L-glutamate</text>
        <dbReference type="Rhea" id="RHEA:24813"/>
        <dbReference type="ChEBI" id="CHEBI:11851"/>
        <dbReference type="ChEBI" id="CHEBI:16810"/>
        <dbReference type="ChEBI" id="CHEBI:29985"/>
        <dbReference type="ChEBI" id="CHEBI:57762"/>
        <dbReference type="EC" id="2.6.1.42"/>
    </reaction>
</comment>
<keyword evidence="9" id="KW-0808">Transferase</keyword>
<dbReference type="EC" id="2.6.1.42" evidence="6"/>
<accession>A0A0F9NZL2</accession>
<evidence type="ECO:0000256" key="3">
    <source>
        <dbReference type="ARBA" id="ARBA00004931"/>
    </source>
</evidence>
<dbReference type="CDD" id="cd01557">
    <property type="entry name" value="BCAT_beta_family"/>
    <property type="match status" value="1"/>
</dbReference>
<sequence>MAIPEVEKIWMDGELVDWKDAKIHVLTHALHYGSGVFEGIRAYKNGNGPAIFRLTEHIKRLYRSADVYKMKIPFKLKELIEATKEVVKANKLDSCYIRPLAFRGYGGMGLYPEGIPVQVIIAAWPWGSYLGDDGIKNGVRVKISSFRRNDPNAIPPAAKASGQYLNSILAKIEVISADYDEAVLLNSHGNVADGSGENIFVVKNNVIHTPPTSAGALEGITRDSIIQIAKDKKYEVIERDLVRTDLYLADEIFFTGTAAEVVPIREIDDRKIGEPGPVTKDLQDTFFKTIKGKEPKYKEWLEQV</sequence>
<comment type="caution">
    <text evidence="15">The sequence shown here is derived from an EMBL/GenBank/DDBJ whole genome shotgun (WGS) entry which is preliminary data.</text>
</comment>
<dbReference type="Gene3D" id="3.20.10.10">
    <property type="entry name" value="D-amino Acid Aminotransferase, subunit A, domain 2"/>
    <property type="match status" value="1"/>
</dbReference>
<dbReference type="EMBL" id="LAZR01002988">
    <property type="protein sequence ID" value="KKN23284.1"/>
    <property type="molecule type" value="Genomic_DNA"/>
</dbReference>
<dbReference type="InterPro" id="IPR043132">
    <property type="entry name" value="BCAT-like_C"/>
</dbReference>
<name>A0A0F9NZL2_9ZZZZ</name>
<dbReference type="InterPro" id="IPR050571">
    <property type="entry name" value="Class-IV_PLP-Dep_Aminotrnsfr"/>
</dbReference>
<dbReference type="GO" id="GO:0004084">
    <property type="term" value="F:branched-chain-amino-acid transaminase activity"/>
    <property type="evidence" value="ECO:0007669"/>
    <property type="project" value="UniProtKB-EC"/>
</dbReference>
<comment type="catalytic activity">
    <reaction evidence="13">
        <text>L-isoleucine + 2-oxoglutarate = (S)-3-methyl-2-oxopentanoate + L-glutamate</text>
        <dbReference type="Rhea" id="RHEA:24801"/>
        <dbReference type="ChEBI" id="CHEBI:16810"/>
        <dbReference type="ChEBI" id="CHEBI:29985"/>
        <dbReference type="ChEBI" id="CHEBI:35146"/>
        <dbReference type="ChEBI" id="CHEBI:58045"/>
        <dbReference type="EC" id="2.6.1.42"/>
    </reaction>
</comment>
<comment type="catalytic activity">
    <reaction evidence="14">
        <text>L-leucine + 2-oxoglutarate = 4-methyl-2-oxopentanoate + L-glutamate</text>
        <dbReference type="Rhea" id="RHEA:18321"/>
        <dbReference type="ChEBI" id="CHEBI:16810"/>
        <dbReference type="ChEBI" id="CHEBI:17865"/>
        <dbReference type="ChEBI" id="CHEBI:29985"/>
        <dbReference type="ChEBI" id="CHEBI:57427"/>
        <dbReference type="EC" id="2.6.1.42"/>
    </reaction>
</comment>
<dbReference type="InterPro" id="IPR033939">
    <property type="entry name" value="BCAT_family"/>
</dbReference>
<evidence type="ECO:0000256" key="1">
    <source>
        <dbReference type="ARBA" id="ARBA00001933"/>
    </source>
</evidence>
<evidence type="ECO:0000256" key="2">
    <source>
        <dbReference type="ARBA" id="ARBA00004824"/>
    </source>
</evidence>
<dbReference type="GO" id="GO:0005829">
    <property type="term" value="C:cytosol"/>
    <property type="evidence" value="ECO:0007669"/>
    <property type="project" value="TreeGrafter"/>
</dbReference>